<gene>
    <name evidence="1" type="ORF">ACD_4C00163G0002</name>
</gene>
<organism evidence="1">
    <name type="scientific">uncultured bacterium</name>
    <name type="common">gcode 4</name>
    <dbReference type="NCBI Taxonomy" id="1234023"/>
    <lineage>
        <taxon>Bacteria</taxon>
        <taxon>environmental samples</taxon>
    </lineage>
</organism>
<proteinExistence type="predicted"/>
<dbReference type="EMBL" id="AMFJ01000679">
    <property type="protein sequence ID" value="EKE26750.1"/>
    <property type="molecule type" value="Genomic_DNA"/>
</dbReference>
<sequence>MDIIASKYTEFFDENAFFAQLSYAEVKKRTNPIIFFERKCNQYESRDSLIPISATKTFFSNIDSKISLKYIINFETNHHQVNHDYISTQFCEVYRNGKKIKAGHNSSYESLILPLLKCVDAEIVNINKTISLFDQNTKRFVFYLFQPIIIISGPLYSYNLHDNSLTEKDYILYRRHHRSSTVKRSLLIDVVRKDSLSKYISEKLSFTYNSIEKSFKGNLKTIIQNSIDDETHFKENFAKL</sequence>
<evidence type="ECO:0000313" key="1">
    <source>
        <dbReference type="EMBL" id="EKE26750.1"/>
    </source>
</evidence>
<comment type="caution">
    <text evidence="1">The sequence shown here is derived from an EMBL/GenBank/DDBJ whole genome shotgun (WGS) entry which is preliminary data.</text>
</comment>
<name>K2GTS5_9BACT</name>
<accession>K2GTS5</accession>
<reference evidence="1" key="1">
    <citation type="journal article" date="2012" name="Science">
        <title>Fermentation, hydrogen, and sulfur metabolism in multiple uncultivated bacterial phyla.</title>
        <authorList>
            <person name="Wrighton K.C."/>
            <person name="Thomas B.C."/>
            <person name="Sharon I."/>
            <person name="Miller C.S."/>
            <person name="Castelle C.J."/>
            <person name="VerBerkmoes N.C."/>
            <person name="Wilkins M.J."/>
            <person name="Hettich R.L."/>
            <person name="Lipton M.S."/>
            <person name="Williams K.H."/>
            <person name="Long P.E."/>
            <person name="Banfield J.F."/>
        </authorList>
    </citation>
    <scope>NUCLEOTIDE SEQUENCE [LARGE SCALE GENOMIC DNA]</scope>
</reference>
<dbReference type="AlphaFoldDB" id="K2GTS5"/>
<protein>
    <submittedName>
        <fullName evidence="1">Uncharacterized protein</fullName>
    </submittedName>
</protein>